<reference evidence="2 3" key="2">
    <citation type="journal article" date="2021" name="Int. J. Syst. Evol. Microbiol.">
        <title>Isolation and Polyphasic Characterization of Desulfuromonas versatilis sp. Nov., an Electrogenic Bacteria Capable of Versatile Metabolism Isolated from a Graphene Oxide-Reducing Enrichment Culture.</title>
        <authorList>
            <person name="Xie L."/>
            <person name="Yoshida N."/>
            <person name="Ishii S."/>
            <person name="Meng L."/>
        </authorList>
    </citation>
    <scope>NUCLEOTIDE SEQUENCE [LARGE SCALE GENOMIC DNA]</scope>
    <source>
        <strain evidence="2 3">NIT-T3</strain>
    </source>
</reference>
<dbReference type="SUPFAM" id="SSF50341">
    <property type="entry name" value="CheW-like"/>
    <property type="match status" value="1"/>
</dbReference>
<keyword evidence="3" id="KW-1185">Reference proteome</keyword>
<organism evidence="2 3">
    <name type="scientific">Desulfuromonas versatilis</name>
    <dbReference type="NCBI Taxonomy" id="2802975"/>
    <lineage>
        <taxon>Bacteria</taxon>
        <taxon>Pseudomonadati</taxon>
        <taxon>Thermodesulfobacteriota</taxon>
        <taxon>Desulfuromonadia</taxon>
        <taxon>Desulfuromonadales</taxon>
        <taxon>Desulfuromonadaceae</taxon>
        <taxon>Desulfuromonas</taxon>
    </lineage>
</organism>
<sequence length="188" mass="20939">MSEQKRRHRPNAEELRETLRQMREEYWQGIDQPPAAEDRQQREILVFRIGGERFAVPSVLAREVLRLPQVVRVPMVQEAIRGIINLRGEIVAVTDLARLLGQAAQELDPAGRLVVVRAAGITTALLVARVEGIRRVAADAVEPLSHGLAGLPREAVEGQVSLEGELLVLLDLKQILCRPEFVVDQQKG</sequence>
<proteinExistence type="predicted"/>
<dbReference type="Gene3D" id="2.40.50.180">
    <property type="entry name" value="CheA-289, Domain 4"/>
    <property type="match status" value="1"/>
</dbReference>
<reference evidence="2 3" key="1">
    <citation type="journal article" date="2016" name="C (Basel)">
        <title>Selective Growth of and Electricity Production by Marine Exoelectrogenic Bacteria in Self-Aggregated Hydrogel of Microbially Reduced Graphene Oxide.</title>
        <authorList>
            <person name="Yoshida N."/>
            <person name="Goto Y."/>
            <person name="Miyata Y."/>
        </authorList>
    </citation>
    <scope>NUCLEOTIDE SEQUENCE [LARGE SCALE GENOMIC DNA]</scope>
    <source>
        <strain evidence="2 3">NIT-T3</strain>
    </source>
</reference>
<dbReference type="PROSITE" id="PS50851">
    <property type="entry name" value="CHEW"/>
    <property type="match status" value="1"/>
</dbReference>
<dbReference type="RefSeq" id="WP_225911575.1">
    <property type="nucleotide sequence ID" value="NZ_AP024355.1"/>
</dbReference>
<evidence type="ECO:0000259" key="1">
    <source>
        <dbReference type="PROSITE" id="PS50851"/>
    </source>
</evidence>
<dbReference type="Gene3D" id="2.30.30.40">
    <property type="entry name" value="SH3 Domains"/>
    <property type="match status" value="1"/>
</dbReference>
<dbReference type="Pfam" id="PF01584">
    <property type="entry name" value="CheW"/>
    <property type="match status" value="1"/>
</dbReference>
<dbReference type="PANTHER" id="PTHR22617">
    <property type="entry name" value="CHEMOTAXIS SENSOR HISTIDINE KINASE-RELATED"/>
    <property type="match status" value="1"/>
</dbReference>
<dbReference type="InterPro" id="IPR036061">
    <property type="entry name" value="CheW-like_dom_sf"/>
</dbReference>
<gene>
    <name evidence="2" type="primary">cheW-2</name>
    <name evidence="2" type="ORF">DESUT3_40340</name>
</gene>
<dbReference type="SMART" id="SM00260">
    <property type="entry name" value="CheW"/>
    <property type="match status" value="1"/>
</dbReference>
<dbReference type="Proteomes" id="UP001319827">
    <property type="component" value="Chromosome"/>
</dbReference>
<dbReference type="PANTHER" id="PTHR22617:SF23">
    <property type="entry name" value="CHEMOTAXIS PROTEIN CHEW"/>
    <property type="match status" value="1"/>
</dbReference>
<dbReference type="InterPro" id="IPR002545">
    <property type="entry name" value="CheW-lke_dom"/>
</dbReference>
<name>A0ABM8I107_9BACT</name>
<evidence type="ECO:0000313" key="2">
    <source>
        <dbReference type="EMBL" id="BCR06965.1"/>
    </source>
</evidence>
<protein>
    <submittedName>
        <fullName evidence="2">Chemotaxis protein CheW</fullName>
    </submittedName>
</protein>
<dbReference type="InterPro" id="IPR039315">
    <property type="entry name" value="CheW"/>
</dbReference>
<evidence type="ECO:0000313" key="3">
    <source>
        <dbReference type="Proteomes" id="UP001319827"/>
    </source>
</evidence>
<accession>A0ABM8I107</accession>
<dbReference type="EMBL" id="AP024355">
    <property type="protein sequence ID" value="BCR06965.1"/>
    <property type="molecule type" value="Genomic_DNA"/>
</dbReference>
<feature type="domain" description="CheW-like" evidence="1">
    <location>
        <begin position="41"/>
        <end position="181"/>
    </location>
</feature>